<evidence type="ECO:0000256" key="1">
    <source>
        <dbReference type="SAM" id="MobiDB-lite"/>
    </source>
</evidence>
<evidence type="ECO:0000313" key="2">
    <source>
        <dbReference type="EMBL" id="EDT03761.1"/>
    </source>
</evidence>
<accession>B1FF82</accession>
<sequence>MLTPLAPESRRTSVKSPDRRPSLTKCAPFSARTAELDSIVLVPRKSIWPSLPICSVAFAPVPCITDRWSIGSVFLSPADTLFAYWKVSCVKVTAWPNAVSYAACEPSAPLRTERARKSLYAVSDAASLTVHVLPSNAVKVPA</sequence>
<proteinExistence type="predicted"/>
<feature type="region of interest" description="Disordered" evidence="1">
    <location>
        <begin position="1"/>
        <end position="22"/>
    </location>
</feature>
<dbReference type="AlphaFoldDB" id="B1FF82"/>
<comment type="caution">
    <text evidence="2">The sequence shown here is derived from an EMBL/GenBank/DDBJ whole genome shotgun (WGS) entry which is preliminary data.</text>
</comment>
<feature type="compositionally biased region" description="Basic and acidic residues" evidence="1">
    <location>
        <begin position="8"/>
        <end position="21"/>
    </location>
</feature>
<dbReference type="Proteomes" id="UP000005463">
    <property type="component" value="Unassembled WGS sequence"/>
</dbReference>
<organism evidence="2 3">
    <name type="scientific">Burkholderia ambifaria IOP40-10</name>
    <dbReference type="NCBI Taxonomy" id="396596"/>
    <lineage>
        <taxon>Bacteria</taxon>
        <taxon>Pseudomonadati</taxon>
        <taxon>Pseudomonadota</taxon>
        <taxon>Betaproteobacteria</taxon>
        <taxon>Burkholderiales</taxon>
        <taxon>Burkholderiaceae</taxon>
        <taxon>Burkholderia</taxon>
        <taxon>Burkholderia cepacia complex</taxon>
    </lineage>
</organism>
<evidence type="ECO:0000313" key="3">
    <source>
        <dbReference type="Proteomes" id="UP000005463"/>
    </source>
</evidence>
<reference evidence="2 3" key="1">
    <citation type="submission" date="2008-03" db="EMBL/GenBank/DDBJ databases">
        <title>Sequencing of the draft genome and assembly of Burkholderia ambifaria IOP40-10.</title>
        <authorList>
            <consortium name="US DOE Joint Genome Institute (JGI-PGF)"/>
            <person name="Copeland A."/>
            <person name="Lucas S."/>
            <person name="Lapidus A."/>
            <person name="Glavina del Rio T."/>
            <person name="Dalin E."/>
            <person name="Tice H."/>
            <person name="Bruce D."/>
            <person name="Goodwin L."/>
            <person name="Pitluck S."/>
            <person name="Larimer F."/>
            <person name="Land M.L."/>
            <person name="Hauser L."/>
            <person name="Tiedje J."/>
            <person name="Richardson P."/>
        </authorList>
    </citation>
    <scope>NUCLEOTIDE SEQUENCE [LARGE SCALE GENOMIC DNA]</scope>
    <source>
        <strain evidence="2 3">IOP40-10</strain>
    </source>
</reference>
<protein>
    <submittedName>
        <fullName evidence="2">Uncharacterized protein</fullName>
    </submittedName>
</protein>
<gene>
    <name evidence="2" type="ORF">BamIOP4010DRAFT_2692</name>
</gene>
<dbReference type="EMBL" id="ABLC01000058">
    <property type="protein sequence ID" value="EDT03761.1"/>
    <property type="molecule type" value="Genomic_DNA"/>
</dbReference>
<name>B1FF82_9BURK</name>